<dbReference type="RefSeq" id="WP_215906159.1">
    <property type="nucleotide sequence ID" value="NZ_FNBW01000012.1"/>
</dbReference>
<comment type="subcellular location">
    <subcellularLocation>
        <location evidence="1">Membrane</location>
        <topology evidence="1">Multi-pass membrane protein</topology>
    </subcellularLocation>
</comment>
<evidence type="ECO:0000313" key="8">
    <source>
        <dbReference type="Proteomes" id="UP000198615"/>
    </source>
</evidence>
<evidence type="ECO:0000256" key="6">
    <source>
        <dbReference type="SAM" id="Phobius"/>
    </source>
</evidence>
<dbReference type="PIRSF" id="PIRSF006060">
    <property type="entry name" value="AA_transporter"/>
    <property type="match status" value="1"/>
</dbReference>
<evidence type="ECO:0000256" key="4">
    <source>
        <dbReference type="ARBA" id="ARBA00022989"/>
    </source>
</evidence>
<dbReference type="Gene3D" id="1.20.1740.10">
    <property type="entry name" value="Amino acid/polyamine transporter I"/>
    <property type="match status" value="1"/>
</dbReference>
<dbReference type="PANTHER" id="PTHR43243:SF4">
    <property type="entry name" value="CATIONIC AMINO ACID TRANSPORTER 4"/>
    <property type="match status" value="1"/>
</dbReference>
<dbReference type="Proteomes" id="UP000198615">
    <property type="component" value="Unassembled WGS sequence"/>
</dbReference>
<evidence type="ECO:0000256" key="2">
    <source>
        <dbReference type="ARBA" id="ARBA00022448"/>
    </source>
</evidence>
<feature type="transmembrane region" description="Helical" evidence="6">
    <location>
        <begin position="380"/>
        <end position="398"/>
    </location>
</feature>
<keyword evidence="8" id="KW-1185">Reference proteome</keyword>
<name>A0A8G2F4M4_9PROT</name>
<protein>
    <submittedName>
        <fullName evidence="7">Amino acid/polyamine/organocation transporter, APC superfamily (TC 2.A.3)</fullName>
    </submittedName>
</protein>
<dbReference type="GO" id="GO:0015171">
    <property type="term" value="F:amino acid transmembrane transporter activity"/>
    <property type="evidence" value="ECO:0007669"/>
    <property type="project" value="TreeGrafter"/>
</dbReference>
<dbReference type="PANTHER" id="PTHR43243">
    <property type="entry name" value="INNER MEMBRANE TRANSPORTER YGJI-RELATED"/>
    <property type="match status" value="1"/>
</dbReference>
<dbReference type="Pfam" id="PF13520">
    <property type="entry name" value="AA_permease_2"/>
    <property type="match status" value="1"/>
</dbReference>
<organism evidence="7 8">
    <name type="scientific">Thalassobaculum litoreum DSM 18839</name>
    <dbReference type="NCBI Taxonomy" id="1123362"/>
    <lineage>
        <taxon>Bacteria</taxon>
        <taxon>Pseudomonadati</taxon>
        <taxon>Pseudomonadota</taxon>
        <taxon>Alphaproteobacteria</taxon>
        <taxon>Rhodospirillales</taxon>
        <taxon>Thalassobaculaceae</taxon>
        <taxon>Thalassobaculum</taxon>
    </lineage>
</organism>
<accession>A0A8G2F4M4</accession>
<feature type="transmembrane region" description="Helical" evidence="6">
    <location>
        <begin position="12"/>
        <end position="33"/>
    </location>
</feature>
<sequence>MIAEPELARRLGPGLLTLYGVGTTIGAGIYVLIGEVAARAGAWTPYSFLLAALLAGVTALSFTELSARMPKSAGEALYVREAFASERLSLLVGLMVAAAGMISAASVVVGGVGYLRTLIAVPEAVAIVVLCATLGGLAVWGIAESTLAAAVLTLVEIGGLVLVVATGVAVGGAGGLPVAEILAPTAPFPLVGVFAGAVLAFYAFIGFEDIVNVAEEVKAPARTMPIAIVATLVIAGGLYLAVSVTALAVLPLVDLAGSEAPLALVYAAGGGDARILGAIAVLATVNGVLVQMVMASRVLFGLSRQGSLPVFLGRVNPITHTPVIATVLVVGVIVTLALIFPIATLAGTTSLVTLAVFALCNLALWRLKRRGPTPPEAPDLPIWLPLAGAVVSLAVLAVEIGRRISVLL</sequence>
<feature type="transmembrane region" description="Helical" evidence="6">
    <location>
        <begin position="186"/>
        <end position="205"/>
    </location>
</feature>
<feature type="transmembrane region" description="Helical" evidence="6">
    <location>
        <begin position="349"/>
        <end position="368"/>
    </location>
</feature>
<evidence type="ECO:0000313" key="7">
    <source>
        <dbReference type="EMBL" id="SDG23129.1"/>
    </source>
</evidence>
<reference evidence="7 8" key="1">
    <citation type="submission" date="2016-10" db="EMBL/GenBank/DDBJ databases">
        <authorList>
            <person name="Varghese N."/>
            <person name="Submissions S."/>
        </authorList>
    </citation>
    <scope>NUCLEOTIDE SEQUENCE [LARGE SCALE GENOMIC DNA]</scope>
    <source>
        <strain evidence="7 8">DSM 18839</strain>
    </source>
</reference>
<feature type="transmembrane region" description="Helical" evidence="6">
    <location>
        <begin position="88"/>
        <end position="112"/>
    </location>
</feature>
<dbReference type="EMBL" id="FNBW01000012">
    <property type="protein sequence ID" value="SDG23129.1"/>
    <property type="molecule type" value="Genomic_DNA"/>
</dbReference>
<feature type="transmembrane region" description="Helical" evidence="6">
    <location>
        <begin position="150"/>
        <end position="174"/>
    </location>
</feature>
<evidence type="ECO:0000256" key="5">
    <source>
        <dbReference type="ARBA" id="ARBA00023136"/>
    </source>
</evidence>
<keyword evidence="4 6" id="KW-1133">Transmembrane helix</keyword>
<feature type="transmembrane region" description="Helical" evidence="6">
    <location>
        <begin position="321"/>
        <end position="343"/>
    </location>
</feature>
<feature type="transmembrane region" description="Helical" evidence="6">
    <location>
        <begin position="226"/>
        <end position="253"/>
    </location>
</feature>
<keyword evidence="2" id="KW-0813">Transport</keyword>
<gene>
    <name evidence="7" type="ORF">SAMN05660686_03763</name>
</gene>
<keyword evidence="5 6" id="KW-0472">Membrane</keyword>
<dbReference type="AlphaFoldDB" id="A0A8G2F4M4"/>
<dbReference type="InterPro" id="IPR002293">
    <property type="entry name" value="AA/rel_permease1"/>
</dbReference>
<proteinExistence type="predicted"/>
<comment type="caution">
    <text evidence="7">The sequence shown here is derived from an EMBL/GenBank/DDBJ whole genome shotgun (WGS) entry which is preliminary data.</text>
</comment>
<feature type="transmembrane region" description="Helical" evidence="6">
    <location>
        <begin position="45"/>
        <end position="67"/>
    </location>
</feature>
<dbReference type="GO" id="GO:0016020">
    <property type="term" value="C:membrane"/>
    <property type="evidence" value="ECO:0007669"/>
    <property type="project" value="UniProtKB-SubCell"/>
</dbReference>
<evidence type="ECO:0000256" key="1">
    <source>
        <dbReference type="ARBA" id="ARBA00004141"/>
    </source>
</evidence>
<keyword evidence="3 6" id="KW-0812">Transmembrane</keyword>
<feature type="transmembrane region" description="Helical" evidence="6">
    <location>
        <begin position="124"/>
        <end position="143"/>
    </location>
</feature>
<evidence type="ECO:0000256" key="3">
    <source>
        <dbReference type="ARBA" id="ARBA00022692"/>
    </source>
</evidence>